<name>A0A3M9NSX7_9BACT</name>
<gene>
    <name evidence="2" type="ORF">EFY79_02405</name>
</gene>
<proteinExistence type="predicted"/>
<evidence type="ECO:0000313" key="2">
    <source>
        <dbReference type="EMBL" id="RNI40168.1"/>
    </source>
</evidence>
<keyword evidence="3" id="KW-1185">Reference proteome</keyword>
<evidence type="ECO:0000313" key="3">
    <source>
        <dbReference type="Proteomes" id="UP000267223"/>
    </source>
</evidence>
<evidence type="ECO:0000256" key="1">
    <source>
        <dbReference type="SAM" id="Coils"/>
    </source>
</evidence>
<dbReference type="RefSeq" id="WP_123119059.1">
    <property type="nucleotide sequence ID" value="NZ_RJJR01000001.1"/>
</dbReference>
<dbReference type="AlphaFoldDB" id="A0A3M9NSX7"/>
<comment type="caution">
    <text evidence="2">The sequence shown here is derived from an EMBL/GenBank/DDBJ whole genome shotgun (WGS) entry which is preliminary data.</text>
</comment>
<reference evidence="2 3" key="1">
    <citation type="submission" date="2018-11" db="EMBL/GenBank/DDBJ databases">
        <title>Draft genome sequence of Ferruginibacter sp. BO-59.</title>
        <authorList>
            <person name="Im W.T."/>
        </authorList>
    </citation>
    <scope>NUCLEOTIDE SEQUENCE [LARGE SCALE GENOMIC DNA]</scope>
    <source>
        <strain evidence="2 3">BO-59</strain>
    </source>
</reference>
<accession>A0A3M9NSX7</accession>
<sequence length="252" mass="28697">MQPLQPAIKKDIIDHPFRKIEIVFEAGKTTLTTQDELLLNAYIRLHDLHLDIKNKAEKLYRESVAINQNIAFLHKELEKVGATFNSCVEIADKLSAAGYNPEEASLEKMMAAREETVSELSDYNTKIVSVYEAAQALNKKMNEEADSDEEKLEALYDELTSLSMDHIENSENNAIDPVAFDEQFNQFKGYANSVANQCEHLLHSCDNVLTNYTNLNNQTTTIYNVWNEFLKRYDLLIAMSDLHNGAMEINVN</sequence>
<dbReference type="Proteomes" id="UP000267223">
    <property type="component" value="Unassembled WGS sequence"/>
</dbReference>
<dbReference type="EMBL" id="RJJR01000001">
    <property type="protein sequence ID" value="RNI40168.1"/>
    <property type="molecule type" value="Genomic_DNA"/>
</dbReference>
<protein>
    <submittedName>
        <fullName evidence="2">Uncharacterized protein</fullName>
    </submittedName>
</protein>
<feature type="coiled-coil region" evidence="1">
    <location>
        <begin position="131"/>
        <end position="162"/>
    </location>
</feature>
<organism evidence="2 3">
    <name type="scientific">Hanamia caeni</name>
    <dbReference type="NCBI Taxonomy" id="2294116"/>
    <lineage>
        <taxon>Bacteria</taxon>
        <taxon>Pseudomonadati</taxon>
        <taxon>Bacteroidota</taxon>
        <taxon>Chitinophagia</taxon>
        <taxon>Chitinophagales</taxon>
        <taxon>Chitinophagaceae</taxon>
        <taxon>Hanamia</taxon>
    </lineage>
</organism>
<keyword evidence="1" id="KW-0175">Coiled coil</keyword>